<comment type="caution">
    <text evidence="3">The sequence shown here is derived from an EMBL/GenBank/DDBJ whole genome shotgun (WGS) entry which is preliminary data.</text>
</comment>
<dbReference type="PIRSF" id="PIRSF037442">
    <property type="entry name" value="UCP037442_abhydr"/>
    <property type="match status" value="1"/>
</dbReference>
<dbReference type="SUPFAM" id="SSF53474">
    <property type="entry name" value="alpha/beta-Hydrolases"/>
    <property type="match status" value="1"/>
</dbReference>
<dbReference type="GO" id="GO:0016787">
    <property type="term" value="F:hydrolase activity"/>
    <property type="evidence" value="ECO:0007669"/>
    <property type="project" value="UniProtKB-KW"/>
</dbReference>
<dbReference type="InterPro" id="IPR029058">
    <property type="entry name" value="AB_hydrolase_fold"/>
</dbReference>
<dbReference type="InterPro" id="IPR022742">
    <property type="entry name" value="Hydrolase_4"/>
</dbReference>
<feature type="region of interest" description="Disordered" evidence="1">
    <location>
        <begin position="1"/>
        <end position="22"/>
    </location>
</feature>
<reference evidence="3 4" key="1">
    <citation type="submission" date="2019-07" db="EMBL/GenBank/DDBJ databases">
        <title>Ln-dependent methylotrophs.</title>
        <authorList>
            <person name="Tani A."/>
        </authorList>
    </citation>
    <scope>NUCLEOTIDE SEQUENCE [LARGE SCALE GENOMIC DNA]</scope>
    <source>
        <strain evidence="3 4">SM12</strain>
    </source>
</reference>
<gene>
    <name evidence="3" type="ORF">FNA46_16815</name>
</gene>
<organism evidence="3 4">
    <name type="scientific">Rhizobium straminoryzae</name>
    <dbReference type="NCBI Taxonomy" id="1387186"/>
    <lineage>
        <taxon>Bacteria</taxon>
        <taxon>Pseudomonadati</taxon>
        <taxon>Pseudomonadota</taxon>
        <taxon>Alphaproteobacteria</taxon>
        <taxon>Hyphomicrobiales</taxon>
        <taxon>Rhizobiaceae</taxon>
        <taxon>Rhizobium/Agrobacterium group</taxon>
        <taxon>Rhizobium</taxon>
    </lineage>
</organism>
<evidence type="ECO:0000313" key="4">
    <source>
        <dbReference type="Proteomes" id="UP000316801"/>
    </source>
</evidence>
<feature type="domain" description="Serine aminopeptidase S33" evidence="2">
    <location>
        <begin position="45"/>
        <end position="243"/>
    </location>
</feature>
<accession>A0A549T5E5</accession>
<dbReference type="Proteomes" id="UP000316801">
    <property type="component" value="Unassembled WGS sequence"/>
</dbReference>
<sequence>MDASQTGGDAPARLPHGAGRPVRFPATDGYPLGGFLWQAERAEASPRPVVVITSATSVRCRYYARFAAYLFEHGFDVLTYDYRGIDQSRPARLRGFAADWADWGEKDCEGALRFAANHFGPRPISIVAHSIGGFALGLAPSTQGVKRIFTVGAQYAHWRDYASQPKYRMLFKYHAVMPLLTALFGYFPAKRLGWMEDTPAGVVRDWSRMRARFEDTIRPGRRIDGRREADMLKDRMARITAPILAVGLSDDPHGTIPAVGRLLAYFSASERTHLHLNPADIGHPAIGHFAFFHDRFRDTLWPLALAWLEDGIVPDRFRHRLL</sequence>
<proteinExistence type="predicted"/>
<dbReference type="InterPro" id="IPR017208">
    <property type="entry name" value="UCP037442_abhydr"/>
</dbReference>
<dbReference type="Pfam" id="PF12146">
    <property type="entry name" value="Hydrolase_4"/>
    <property type="match status" value="1"/>
</dbReference>
<evidence type="ECO:0000313" key="3">
    <source>
        <dbReference type="EMBL" id="TRL37109.1"/>
    </source>
</evidence>
<dbReference type="RefSeq" id="WP_143126358.1">
    <property type="nucleotide sequence ID" value="NZ_VJMG01000047.1"/>
</dbReference>
<dbReference type="Gene3D" id="3.40.50.1820">
    <property type="entry name" value="alpha/beta hydrolase"/>
    <property type="match status" value="1"/>
</dbReference>
<name>A0A549T5E5_9HYPH</name>
<keyword evidence="4" id="KW-1185">Reference proteome</keyword>
<evidence type="ECO:0000259" key="2">
    <source>
        <dbReference type="Pfam" id="PF12146"/>
    </source>
</evidence>
<keyword evidence="3" id="KW-0378">Hydrolase</keyword>
<protein>
    <submittedName>
        <fullName evidence="3">Alpha/beta fold hydrolase</fullName>
    </submittedName>
</protein>
<evidence type="ECO:0000256" key="1">
    <source>
        <dbReference type="SAM" id="MobiDB-lite"/>
    </source>
</evidence>
<dbReference type="AlphaFoldDB" id="A0A549T5E5"/>
<dbReference type="EMBL" id="VJMG01000047">
    <property type="protein sequence ID" value="TRL37109.1"/>
    <property type="molecule type" value="Genomic_DNA"/>
</dbReference>